<keyword evidence="11" id="KW-1278">Translocase</keyword>
<evidence type="ECO:0000256" key="11">
    <source>
        <dbReference type="ARBA" id="ARBA00022967"/>
    </source>
</evidence>
<dbReference type="NCBIfam" id="TIGR00003">
    <property type="entry name" value="copper ion binding protein"/>
    <property type="match status" value="1"/>
</dbReference>
<dbReference type="SFLD" id="SFLDF00027">
    <property type="entry name" value="p-type_atpase"/>
    <property type="match status" value="1"/>
</dbReference>
<dbReference type="PROSITE" id="PS00154">
    <property type="entry name" value="ATPASE_E1_E2"/>
    <property type="match status" value="1"/>
</dbReference>
<keyword evidence="21" id="KW-1185">Reference proteome</keyword>
<dbReference type="InterPro" id="IPR027256">
    <property type="entry name" value="P-typ_ATPase_IB"/>
</dbReference>
<feature type="domain" description="HMA" evidence="19">
    <location>
        <begin position="11"/>
        <end position="77"/>
    </location>
</feature>
<keyword evidence="14" id="KW-0406">Ion transport</keyword>
<accession>A0A1H7IKS9</accession>
<keyword evidence="9 18" id="KW-0067">ATP-binding</keyword>
<evidence type="ECO:0000256" key="12">
    <source>
        <dbReference type="ARBA" id="ARBA00022989"/>
    </source>
</evidence>
<keyword evidence="7 18" id="KW-0547">Nucleotide-binding</keyword>
<feature type="transmembrane region" description="Helical" evidence="18">
    <location>
        <begin position="429"/>
        <end position="448"/>
    </location>
</feature>
<gene>
    <name evidence="20" type="ORF">SAMN05444515_103167</name>
</gene>
<dbReference type="InterPro" id="IPR036163">
    <property type="entry name" value="HMA_dom_sf"/>
</dbReference>
<dbReference type="RefSeq" id="WP_090251531.1">
    <property type="nucleotide sequence ID" value="NZ_FOAA01000003.1"/>
</dbReference>
<dbReference type="CDD" id="cd02094">
    <property type="entry name" value="P-type_ATPase_Cu-like"/>
    <property type="match status" value="1"/>
</dbReference>
<feature type="transmembrane region" description="Helical" evidence="18">
    <location>
        <begin position="245"/>
        <end position="267"/>
    </location>
</feature>
<dbReference type="SUPFAM" id="SSF55008">
    <property type="entry name" value="HMA, heavy metal-associated domain"/>
    <property type="match status" value="2"/>
</dbReference>
<dbReference type="Gene3D" id="2.70.150.10">
    <property type="entry name" value="Calcium-transporting ATPase, cytoplasmic transduction domain A"/>
    <property type="match status" value="1"/>
</dbReference>
<feature type="transmembrane region" description="Helical" evidence="18">
    <location>
        <begin position="273"/>
        <end position="292"/>
    </location>
</feature>
<evidence type="ECO:0000256" key="5">
    <source>
        <dbReference type="ARBA" id="ARBA00022723"/>
    </source>
</evidence>
<keyword evidence="12 18" id="KW-1133">Transmembrane helix</keyword>
<dbReference type="Pfam" id="PF00702">
    <property type="entry name" value="Hydrolase"/>
    <property type="match status" value="1"/>
</dbReference>
<evidence type="ECO:0000256" key="1">
    <source>
        <dbReference type="ARBA" id="ARBA00004127"/>
    </source>
</evidence>
<dbReference type="InterPro" id="IPR023214">
    <property type="entry name" value="HAD_sf"/>
</dbReference>
<dbReference type="PRINTS" id="PR00943">
    <property type="entry name" value="CUATPASE"/>
</dbReference>
<dbReference type="FunFam" id="2.70.150.10:FF:000002">
    <property type="entry name" value="Copper-transporting ATPase 1, putative"/>
    <property type="match status" value="1"/>
</dbReference>
<dbReference type="SUPFAM" id="SSF81665">
    <property type="entry name" value="Calcium ATPase, transmembrane domain M"/>
    <property type="match status" value="1"/>
</dbReference>
<dbReference type="InterPro" id="IPR023299">
    <property type="entry name" value="ATPase_P-typ_cyto_dom_N"/>
</dbReference>
<dbReference type="Gene3D" id="3.40.50.1000">
    <property type="entry name" value="HAD superfamily/HAD-like"/>
    <property type="match status" value="1"/>
</dbReference>
<keyword evidence="15 18" id="KW-0472">Membrane</keyword>
<dbReference type="Gene3D" id="3.40.1110.10">
    <property type="entry name" value="Calcium-transporting ATPase, cytoplasmic domain N"/>
    <property type="match status" value="1"/>
</dbReference>
<evidence type="ECO:0000256" key="17">
    <source>
        <dbReference type="ARBA" id="ARBA00047424"/>
    </source>
</evidence>
<evidence type="ECO:0000259" key="19">
    <source>
        <dbReference type="PROSITE" id="PS50846"/>
    </source>
</evidence>
<keyword evidence="13" id="KW-0186">Copper</keyword>
<proteinExistence type="inferred from homology"/>
<dbReference type="NCBIfam" id="TIGR01525">
    <property type="entry name" value="ATPase-IB_hvy"/>
    <property type="match status" value="1"/>
</dbReference>
<dbReference type="GO" id="GO:0016887">
    <property type="term" value="F:ATP hydrolysis activity"/>
    <property type="evidence" value="ECO:0007669"/>
    <property type="project" value="InterPro"/>
</dbReference>
<dbReference type="PROSITE" id="PS01047">
    <property type="entry name" value="HMA_1"/>
    <property type="match status" value="2"/>
</dbReference>
<evidence type="ECO:0000256" key="10">
    <source>
        <dbReference type="ARBA" id="ARBA00022842"/>
    </source>
</evidence>
<dbReference type="GO" id="GO:0043682">
    <property type="term" value="F:P-type divalent copper transporter activity"/>
    <property type="evidence" value="ECO:0007669"/>
    <property type="project" value="UniProtKB-EC"/>
</dbReference>
<keyword evidence="8" id="KW-0187">Copper transport</keyword>
<keyword evidence="6" id="KW-0677">Repeat</keyword>
<reference evidence="21" key="1">
    <citation type="submission" date="2016-10" db="EMBL/GenBank/DDBJ databases">
        <authorList>
            <person name="Varghese N."/>
            <person name="Submissions S."/>
        </authorList>
    </citation>
    <scope>NUCLEOTIDE SEQUENCE [LARGE SCALE GENOMIC DNA]</scope>
    <source>
        <strain evidence="21">DSM 241</strain>
    </source>
</reference>
<organism evidence="20 21">
    <name type="scientific">Ectothiorhodospira marina</name>
    <dbReference type="NCBI Taxonomy" id="1396821"/>
    <lineage>
        <taxon>Bacteria</taxon>
        <taxon>Pseudomonadati</taxon>
        <taxon>Pseudomonadota</taxon>
        <taxon>Gammaproteobacteria</taxon>
        <taxon>Chromatiales</taxon>
        <taxon>Ectothiorhodospiraceae</taxon>
        <taxon>Ectothiorhodospira</taxon>
    </lineage>
</organism>
<dbReference type="NCBIfam" id="TIGR01494">
    <property type="entry name" value="ATPase_P-type"/>
    <property type="match status" value="1"/>
</dbReference>
<keyword evidence="5 18" id="KW-0479">Metal-binding</keyword>
<protein>
    <recommendedName>
        <fullName evidence="16">P-type Cu(2+) transporter</fullName>
        <ecNumber evidence="16">7.2.2.9</ecNumber>
    </recommendedName>
</protein>
<comment type="similarity">
    <text evidence="2 18">Belongs to the cation transport ATPase (P-type) (TC 3.A.3) family. Type IB subfamily.</text>
</comment>
<sequence length="834" mass="87101">MSHSSSSSNTSQLTLSVGGMGCASCVGRVEDALRAVPGVDRVSVNLATEKATLESDNDLPNPDALRQAVKDAGYQVETDTLVLDVQGMNCGSCASRVQQVLDQSPGVVEAAVNLANAQARVTVLTGSVTASELAGHVTEAGYPSQPLEAGPDREDRERAKRAAELTGLRRAVILAATLALPVVVLDMGGHFIPAFGDALHGALGTQTVYLLFFVLATVAQFGPGLRFYRKGWPALLRGVPDMNSLVMLGTSAAYGYSVVATFLPGVLPAESVHVYYEASMVIITLVLVGRFLEARAKGATSEAIRKLMGLKPRGARVWRDGAWQDVDVDQVQVDERIQVRPGERIPVDGEVVEGQSWVDESMITGEPIPVDKQAGGQVVGGTINGQGALTVQATRVGADTVLAQIIRMVESAQASRLPIQNLVDQVTRYFVPVVIGVALLTFAVWMIFGPAPALTLALVNAVAVLIIACPCAMGLATPTSIMVGTGKGAEMGVLFRGGDALQALRDVDVVAMDKTGTLTQGRPELTDVVVQGALSRDRVLALAGALESRSEHPVAQAIVRAAQAPDANAGALEVQGFEALPGKGVSGTVEGCAVRIGSWRYLDESGVDAESAREAAESLAEQGRTPLLMAVDGQLTALLGVADPPKASARQTVQRLHDLGLKVVMITGDNRRTAEAVARDLGIDQVLAEVLPEGKADEVARLRGDGSTRVAFVGDGINDAPALAGADVGIAIGSGTDVAMESADVVLMSDDLGNVVNAIALSRATLRNIKQNLFWAFAYNVTLLPVAAGVLYPPFGLLLSPVFAAAAMSLSSVSVLSNALRLKRFHPEKMSSAA</sequence>
<dbReference type="Pfam" id="PF00403">
    <property type="entry name" value="HMA"/>
    <property type="match status" value="2"/>
</dbReference>
<keyword evidence="10" id="KW-0460">Magnesium</keyword>
<feature type="transmembrane region" description="Helical" evidence="18">
    <location>
        <begin position="798"/>
        <end position="820"/>
    </location>
</feature>
<keyword evidence="18" id="KW-1003">Cell membrane</keyword>
<evidence type="ECO:0000256" key="15">
    <source>
        <dbReference type="ARBA" id="ARBA00023136"/>
    </source>
</evidence>
<evidence type="ECO:0000256" key="14">
    <source>
        <dbReference type="ARBA" id="ARBA00023065"/>
    </source>
</evidence>
<keyword evidence="4 18" id="KW-0812">Transmembrane</keyword>
<evidence type="ECO:0000256" key="9">
    <source>
        <dbReference type="ARBA" id="ARBA00022840"/>
    </source>
</evidence>
<feature type="domain" description="HMA" evidence="19">
    <location>
        <begin position="79"/>
        <end position="145"/>
    </location>
</feature>
<dbReference type="SUPFAM" id="SSF56784">
    <property type="entry name" value="HAD-like"/>
    <property type="match status" value="1"/>
</dbReference>
<dbReference type="SUPFAM" id="SSF81653">
    <property type="entry name" value="Calcium ATPase, transduction domain A"/>
    <property type="match status" value="1"/>
</dbReference>
<dbReference type="NCBIfam" id="TIGR01511">
    <property type="entry name" value="ATPase-IB1_Cu"/>
    <property type="match status" value="1"/>
</dbReference>
<dbReference type="InterPro" id="IPR023298">
    <property type="entry name" value="ATPase_P-typ_TM_dom_sf"/>
</dbReference>
<feature type="transmembrane region" description="Helical" evidence="18">
    <location>
        <begin position="171"/>
        <end position="195"/>
    </location>
</feature>
<dbReference type="InterPro" id="IPR001757">
    <property type="entry name" value="P_typ_ATPase"/>
</dbReference>
<dbReference type="SFLD" id="SFLDS00003">
    <property type="entry name" value="Haloacid_Dehalogenase"/>
    <property type="match status" value="1"/>
</dbReference>
<evidence type="ECO:0000256" key="8">
    <source>
        <dbReference type="ARBA" id="ARBA00022796"/>
    </source>
</evidence>
<dbReference type="EC" id="7.2.2.9" evidence="16"/>
<feature type="transmembrane region" description="Helical" evidence="18">
    <location>
        <begin position="773"/>
        <end position="792"/>
    </location>
</feature>
<dbReference type="InterPro" id="IPR059000">
    <property type="entry name" value="ATPase_P-type_domA"/>
</dbReference>
<dbReference type="InterPro" id="IPR044492">
    <property type="entry name" value="P_typ_ATPase_HD_dom"/>
</dbReference>
<evidence type="ECO:0000256" key="4">
    <source>
        <dbReference type="ARBA" id="ARBA00022692"/>
    </source>
</evidence>
<dbReference type="STRING" id="1396821.SAMN05444515_103167"/>
<dbReference type="OrthoDB" id="9814270at2"/>
<dbReference type="CDD" id="cd00371">
    <property type="entry name" value="HMA"/>
    <property type="match status" value="2"/>
</dbReference>
<dbReference type="GO" id="GO:0005886">
    <property type="term" value="C:plasma membrane"/>
    <property type="evidence" value="ECO:0007669"/>
    <property type="project" value="UniProtKB-SubCell"/>
</dbReference>
<evidence type="ECO:0000313" key="20">
    <source>
        <dbReference type="EMBL" id="SEK62462.1"/>
    </source>
</evidence>
<dbReference type="GO" id="GO:0005507">
    <property type="term" value="F:copper ion binding"/>
    <property type="evidence" value="ECO:0007669"/>
    <property type="project" value="InterPro"/>
</dbReference>
<dbReference type="PANTHER" id="PTHR43520:SF8">
    <property type="entry name" value="P-TYPE CU(+) TRANSPORTER"/>
    <property type="match status" value="1"/>
</dbReference>
<name>A0A1H7IKS9_9GAMM</name>
<dbReference type="InterPro" id="IPR006121">
    <property type="entry name" value="HMA_dom"/>
</dbReference>
<dbReference type="InterPro" id="IPR017969">
    <property type="entry name" value="Heavy-metal-associated_CS"/>
</dbReference>
<comment type="catalytic activity">
    <reaction evidence="17">
        <text>Cu(2+)(in) + ATP + H2O = Cu(2+)(out) + ADP + phosphate + H(+)</text>
        <dbReference type="Rhea" id="RHEA:10376"/>
        <dbReference type="ChEBI" id="CHEBI:15377"/>
        <dbReference type="ChEBI" id="CHEBI:15378"/>
        <dbReference type="ChEBI" id="CHEBI:29036"/>
        <dbReference type="ChEBI" id="CHEBI:30616"/>
        <dbReference type="ChEBI" id="CHEBI:43474"/>
        <dbReference type="ChEBI" id="CHEBI:456216"/>
        <dbReference type="EC" id="7.2.2.9"/>
    </reaction>
</comment>
<evidence type="ECO:0000256" key="2">
    <source>
        <dbReference type="ARBA" id="ARBA00006024"/>
    </source>
</evidence>
<dbReference type="FunFam" id="3.30.70.100:FF:000005">
    <property type="entry name" value="Copper-exporting P-type ATPase A"/>
    <property type="match status" value="1"/>
</dbReference>
<evidence type="ECO:0000256" key="16">
    <source>
        <dbReference type="ARBA" id="ARBA00038904"/>
    </source>
</evidence>
<keyword evidence="3" id="KW-0813">Transport</keyword>
<dbReference type="InterPro" id="IPR018303">
    <property type="entry name" value="ATPase_P-typ_P_site"/>
</dbReference>
<dbReference type="GO" id="GO:0005524">
    <property type="term" value="F:ATP binding"/>
    <property type="evidence" value="ECO:0007669"/>
    <property type="project" value="UniProtKB-UniRule"/>
</dbReference>
<comment type="subcellular location">
    <subcellularLocation>
        <location evidence="18">Cell membrane</location>
    </subcellularLocation>
    <subcellularLocation>
        <location evidence="1">Endomembrane system</location>
        <topology evidence="1">Multi-pass membrane protein</topology>
    </subcellularLocation>
</comment>
<dbReference type="InterPro" id="IPR006122">
    <property type="entry name" value="HMA_Cu_ion-bd"/>
</dbReference>
<feature type="transmembrane region" description="Helical" evidence="18">
    <location>
        <begin position="454"/>
        <end position="477"/>
    </location>
</feature>
<dbReference type="InterPro" id="IPR008250">
    <property type="entry name" value="ATPase_P-typ_transduc_dom_A_sf"/>
</dbReference>
<evidence type="ECO:0000256" key="3">
    <source>
        <dbReference type="ARBA" id="ARBA00022448"/>
    </source>
</evidence>
<evidence type="ECO:0000256" key="18">
    <source>
        <dbReference type="RuleBase" id="RU362081"/>
    </source>
</evidence>
<dbReference type="SFLD" id="SFLDG00002">
    <property type="entry name" value="C1.7:_P-type_atpase_like"/>
    <property type="match status" value="1"/>
</dbReference>
<dbReference type="InterPro" id="IPR036412">
    <property type="entry name" value="HAD-like_sf"/>
</dbReference>
<dbReference type="PRINTS" id="PR00119">
    <property type="entry name" value="CATATPASE"/>
</dbReference>
<evidence type="ECO:0000313" key="21">
    <source>
        <dbReference type="Proteomes" id="UP000199256"/>
    </source>
</evidence>
<evidence type="ECO:0000256" key="13">
    <source>
        <dbReference type="ARBA" id="ARBA00023008"/>
    </source>
</evidence>
<dbReference type="Pfam" id="PF00122">
    <property type="entry name" value="E1-E2_ATPase"/>
    <property type="match status" value="1"/>
</dbReference>
<feature type="transmembrane region" description="Helical" evidence="18">
    <location>
        <begin position="207"/>
        <end position="225"/>
    </location>
</feature>
<dbReference type="Gene3D" id="3.30.70.100">
    <property type="match status" value="2"/>
</dbReference>
<dbReference type="PANTHER" id="PTHR43520">
    <property type="entry name" value="ATP7, ISOFORM B"/>
    <property type="match status" value="1"/>
</dbReference>
<evidence type="ECO:0000256" key="6">
    <source>
        <dbReference type="ARBA" id="ARBA00022737"/>
    </source>
</evidence>
<dbReference type="AlphaFoldDB" id="A0A1H7IKS9"/>
<dbReference type="Proteomes" id="UP000199256">
    <property type="component" value="Unassembled WGS sequence"/>
</dbReference>
<evidence type="ECO:0000256" key="7">
    <source>
        <dbReference type="ARBA" id="ARBA00022741"/>
    </source>
</evidence>
<dbReference type="GO" id="GO:0055070">
    <property type="term" value="P:copper ion homeostasis"/>
    <property type="evidence" value="ECO:0007669"/>
    <property type="project" value="TreeGrafter"/>
</dbReference>
<dbReference type="PROSITE" id="PS50846">
    <property type="entry name" value="HMA_2"/>
    <property type="match status" value="2"/>
</dbReference>
<dbReference type="GO" id="GO:0012505">
    <property type="term" value="C:endomembrane system"/>
    <property type="evidence" value="ECO:0007669"/>
    <property type="project" value="UniProtKB-SubCell"/>
</dbReference>
<dbReference type="EMBL" id="FOAA01000003">
    <property type="protein sequence ID" value="SEK62462.1"/>
    <property type="molecule type" value="Genomic_DNA"/>
</dbReference>